<evidence type="ECO:0000256" key="3">
    <source>
        <dbReference type="ARBA" id="ARBA00022840"/>
    </source>
</evidence>
<comment type="function">
    <text evidence="5">RNA helicase.</text>
</comment>
<organism evidence="8 9">
    <name type="scientific">Perkinsus chesapeaki</name>
    <name type="common">Clam parasite</name>
    <name type="synonym">Perkinsus andrewsi</name>
    <dbReference type="NCBI Taxonomy" id="330153"/>
    <lineage>
        <taxon>Eukaryota</taxon>
        <taxon>Sar</taxon>
        <taxon>Alveolata</taxon>
        <taxon>Perkinsozoa</taxon>
        <taxon>Perkinsea</taxon>
        <taxon>Perkinsida</taxon>
        <taxon>Perkinsidae</taxon>
        <taxon>Perkinsus</taxon>
    </lineage>
</organism>
<dbReference type="GO" id="GO:0005524">
    <property type="term" value="F:ATP binding"/>
    <property type="evidence" value="ECO:0007669"/>
    <property type="project" value="UniProtKB-UniRule"/>
</dbReference>
<dbReference type="Proteomes" id="UP000591131">
    <property type="component" value="Unassembled WGS sequence"/>
</dbReference>
<dbReference type="Pfam" id="PF00271">
    <property type="entry name" value="Helicase_C"/>
    <property type="match status" value="1"/>
</dbReference>
<evidence type="ECO:0000256" key="1">
    <source>
        <dbReference type="ARBA" id="ARBA00022741"/>
    </source>
</evidence>
<name>A0A7J6LFS7_PERCH</name>
<comment type="domain">
    <text evidence="5">The Q motif is unique to and characteristic of the DEAD box family of RNA helicases and controls ATP binding and hydrolysis.</text>
</comment>
<dbReference type="InterPro" id="IPR011545">
    <property type="entry name" value="DEAD/DEAH_box_helicase_dom"/>
</dbReference>
<dbReference type="PROSITE" id="PS51192">
    <property type="entry name" value="HELICASE_ATP_BIND_1"/>
    <property type="match status" value="1"/>
</dbReference>
<evidence type="ECO:0000259" key="7">
    <source>
        <dbReference type="PROSITE" id="PS51194"/>
    </source>
</evidence>
<dbReference type="PROSITE" id="PS51194">
    <property type="entry name" value="HELICASE_CTER"/>
    <property type="match status" value="1"/>
</dbReference>
<keyword evidence="1 5" id="KW-0547">Nucleotide-binding</keyword>
<keyword evidence="3 5" id="KW-0067">ATP-binding</keyword>
<accession>A0A7J6LFS7</accession>
<dbReference type="AlphaFoldDB" id="A0A7J6LFS7"/>
<dbReference type="SUPFAM" id="SSF52540">
    <property type="entry name" value="P-loop containing nucleoside triphosphate hydrolases"/>
    <property type="match status" value="1"/>
</dbReference>
<dbReference type="Gene3D" id="3.40.50.300">
    <property type="entry name" value="P-loop containing nucleotide triphosphate hydrolases"/>
    <property type="match status" value="2"/>
</dbReference>
<gene>
    <name evidence="8" type="ORF">FOL47_008147</name>
</gene>
<feature type="domain" description="Helicase C-terminal" evidence="7">
    <location>
        <begin position="136"/>
        <end position="337"/>
    </location>
</feature>
<feature type="domain" description="Helicase ATP-binding" evidence="6">
    <location>
        <begin position="1"/>
        <end position="123"/>
    </location>
</feature>
<dbReference type="GO" id="GO:0016787">
    <property type="term" value="F:hydrolase activity"/>
    <property type="evidence" value="ECO:0007669"/>
    <property type="project" value="UniProtKB-KW"/>
</dbReference>
<dbReference type="OrthoDB" id="193716at2759"/>
<evidence type="ECO:0000259" key="6">
    <source>
        <dbReference type="PROSITE" id="PS51192"/>
    </source>
</evidence>
<dbReference type="Pfam" id="PF00270">
    <property type="entry name" value="DEAD"/>
    <property type="match status" value="1"/>
</dbReference>
<comment type="caution">
    <text evidence="8">The sequence shown here is derived from an EMBL/GenBank/DDBJ whole genome shotgun (WGS) entry which is preliminary data.</text>
</comment>
<dbReference type="CDD" id="cd18787">
    <property type="entry name" value="SF2_C_DEAD"/>
    <property type="match status" value="1"/>
</dbReference>
<dbReference type="GO" id="GO:0003723">
    <property type="term" value="F:RNA binding"/>
    <property type="evidence" value="ECO:0007669"/>
    <property type="project" value="UniProtKB-UniRule"/>
</dbReference>
<keyword evidence="4 5" id="KW-0694">RNA-binding</keyword>
<dbReference type="SMART" id="SM00490">
    <property type="entry name" value="HELICc"/>
    <property type="match status" value="1"/>
</dbReference>
<dbReference type="PANTHER" id="PTHR24031">
    <property type="entry name" value="RNA HELICASE"/>
    <property type="match status" value="1"/>
</dbReference>
<evidence type="ECO:0000313" key="9">
    <source>
        <dbReference type="Proteomes" id="UP000591131"/>
    </source>
</evidence>
<keyword evidence="2 5" id="KW-0378">Hydrolase</keyword>
<dbReference type="InterPro" id="IPR001650">
    <property type="entry name" value="Helicase_C-like"/>
</dbReference>
<comment type="catalytic activity">
    <reaction evidence="5">
        <text>ATP + H2O = ADP + phosphate + H(+)</text>
        <dbReference type="Rhea" id="RHEA:13065"/>
        <dbReference type="ChEBI" id="CHEBI:15377"/>
        <dbReference type="ChEBI" id="CHEBI:15378"/>
        <dbReference type="ChEBI" id="CHEBI:30616"/>
        <dbReference type="ChEBI" id="CHEBI:43474"/>
        <dbReference type="ChEBI" id="CHEBI:456216"/>
        <dbReference type="EC" id="3.6.4.13"/>
    </reaction>
</comment>
<sequence length="459" mass="51398">MLLLSHHPFLRSSFLSGGYSMDDDIERIAREDRPHILVCTPGRLISHLSSTSGLYGLLRRSLDVMVVDEFDRMADMGFLPQFEHIYSSLLGPRSDVGLILCSATISPILDGVAKRILRHGFARTGSRTALSATPEKLKQEVVFFEADKFQTTLEAVIYKATGGAEVQPKSRGRRVLVLFPTVRILQLFYVTTKARRKQKGTKTALHATRIAALHAQLSSEKRRSIADEFLRPDGPGDPCLHRVLFATDIAARGLDWTHVGHVIQVDLPYAQTEGEVVDQYVHRIGRTARAGSTGVSTLMLPRDLHGANLPRVIAPHAERLSFVDSGELVELYTSKLPVEEMEPVWFEPGSCQLGYRSLMAFYHRQMQLSCNQDFDISKGDVIKCVNRMIFSTGLLKRQPMLNRKFVDQLGFTGLPGIRIGSYYEKEREAEALARDMEGSVNDNVTIEEQGVTQKETVDR</sequence>
<protein>
    <recommendedName>
        <fullName evidence="5">ATP-dependent RNA helicase</fullName>
        <ecNumber evidence="5">3.6.4.13</ecNumber>
    </recommendedName>
</protein>
<dbReference type="InterPro" id="IPR027417">
    <property type="entry name" value="P-loop_NTPase"/>
</dbReference>
<dbReference type="EMBL" id="JAAPAO010000508">
    <property type="protein sequence ID" value="KAF4658127.1"/>
    <property type="molecule type" value="Genomic_DNA"/>
</dbReference>
<dbReference type="EC" id="3.6.4.13" evidence="5"/>
<keyword evidence="9" id="KW-1185">Reference proteome</keyword>
<evidence type="ECO:0000313" key="8">
    <source>
        <dbReference type="EMBL" id="KAF4658127.1"/>
    </source>
</evidence>
<proteinExistence type="inferred from homology"/>
<evidence type="ECO:0000256" key="2">
    <source>
        <dbReference type="ARBA" id="ARBA00022801"/>
    </source>
</evidence>
<dbReference type="GO" id="GO:0003724">
    <property type="term" value="F:RNA helicase activity"/>
    <property type="evidence" value="ECO:0007669"/>
    <property type="project" value="UniProtKB-EC"/>
</dbReference>
<comment type="similarity">
    <text evidence="5">Belongs to the DEAD box helicase family.</text>
</comment>
<keyword evidence="5" id="KW-0347">Helicase</keyword>
<reference evidence="8 9" key="1">
    <citation type="submission" date="2020-04" db="EMBL/GenBank/DDBJ databases">
        <title>Perkinsus chesapeaki whole genome sequence.</title>
        <authorList>
            <person name="Bogema D.R."/>
        </authorList>
    </citation>
    <scope>NUCLEOTIDE SEQUENCE [LARGE SCALE GENOMIC DNA]</scope>
    <source>
        <strain evidence="8">ATCC PRA-425</strain>
    </source>
</reference>
<evidence type="ECO:0000256" key="5">
    <source>
        <dbReference type="RuleBase" id="RU365068"/>
    </source>
</evidence>
<evidence type="ECO:0000256" key="4">
    <source>
        <dbReference type="ARBA" id="ARBA00022884"/>
    </source>
</evidence>
<dbReference type="InterPro" id="IPR014001">
    <property type="entry name" value="Helicase_ATP-bd"/>
</dbReference>